<gene>
    <name evidence="8" type="ORF">BET03_02465</name>
</gene>
<dbReference type="CDD" id="cd07043">
    <property type="entry name" value="STAS_anti-anti-sigma_factors"/>
    <property type="match status" value="1"/>
</dbReference>
<dbReference type="AlphaFoldDB" id="A0A419TB46"/>
<evidence type="ECO:0000256" key="6">
    <source>
        <dbReference type="RuleBase" id="RU003749"/>
    </source>
</evidence>
<comment type="caution">
    <text evidence="8">The sequence shown here is derived from an EMBL/GenBank/DDBJ whole genome shotgun (WGS) entry which is preliminary data.</text>
</comment>
<dbReference type="PANTHER" id="PTHR33495:SF2">
    <property type="entry name" value="ANTI-SIGMA FACTOR ANTAGONIST TM_1081-RELATED"/>
    <property type="match status" value="1"/>
</dbReference>
<reference evidence="8 9" key="1">
    <citation type="submission" date="2016-08" db="EMBL/GenBank/DDBJ databases">
        <title>Novel Firmicutes and Novel Genomes.</title>
        <authorList>
            <person name="Poppleton D.I."/>
            <person name="Gribaldo S."/>
        </authorList>
    </citation>
    <scope>NUCLEOTIDE SEQUENCE [LARGE SCALE GENOMIC DNA]</scope>
    <source>
        <strain evidence="8 9">CTT3</strain>
    </source>
</reference>
<dbReference type="InterPro" id="IPR002645">
    <property type="entry name" value="STAS_dom"/>
</dbReference>
<accession>A0A419TB46</accession>
<keyword evidence="4" id="KW-0597">Phosphoprotein</keyword>
<dbReference type="PANTHER" id="PTHR33495">
    <property type="entry name" value="ANTI-SIGMA FACTOR ANTAGONIST TM_1081-RELATED-RELATED"/>
    <property type="match status" value="1"/>
</dbReference>
<dbReference type="NCBIfam" id="TIGR02886">
    <property type="entry name" value="spore_II_AA"/>
    <property type="match status" value="1"/>
</dbReference>
<dbReference type="GO" id="GO:0045152">
    <property type="term" value="F:antisigma factor binding"/>
    <property type="evidence" value="ECO:0007669"/>
    <property type="project" value="InterPro"/>
</dbReference>
<organism evidence="8 9">
    <name type="scientific">Thermohalobacter berrensis</name>
    <dbReference type="NCBI Taxonomy" id="99594"/>
    <lineage>
        <taxon>Bacteria</taxon>
        <taxon>Bacillati</taxon>
        <taxon>Bacillota</taxon>
        <taxon>Tissierellia</taxon>
        <taxon>Tissierellales</taxon>
        <taxon>Thermohalobacteraceae</taxon>
        <taxon>Thermohalobacter</taxon>
    </lineage>
</organism>
<evidence type="ECO:0000256" key="2">
    <source>
        <dbReference type="ARBA" id="ARBA00009013"/>
    </source>
</evidence>
<dbReference type="InterPro" id="IPR036513">
    <property type="entry name" value="STAS_dom_sf"/>
</dbReference>
<name>A0A419TB46_9FIRM</name>
<comment type="function">
    <text evidence="1">In the phosphorylated form it could act as an anti-anti-sigma factor that counteracts SpoIIAB and thus releases sigma f from inhibition.</text>
</comment>
<dbReference type="GO" id="GO:0030435">
    <property type="term" value="P:sporulation resulting in formation of a cellular spore"/>
    <property type="evidence" value="ECO:0007669"/>
    <property type="project" value="UniProtKB-KW"/>
</dbReference>
<dbReference type="OrthoDB" id="9796601at2"/>
<protein>
    <recommendedName>
        <fullName evidence="3 6">Anti-sigma F factor antagonist</fullName>
    </recommendedName>
    <alternativeName>
        <fullName evidence="6">Stage II sporulation protein</fullName>
    </alternativeName>
</protein>
<dbReference type="InterPro" id="IPR014237">
    <property type="entry name" value="Anti-sigma_F_ant"/>
</dbReference>
<dbReference type="SUPFAM" id="SSF52091">
    <property type="entry name" value="SpoIIaa-like"/>
    <property type="match status" value="1"/>
</dbReference>
<feature type="domain" description="STAS" evidence="7">
    <location>
        <begin position="1"/>
        <end position="111"/>
    </location>
</feature>
<dbReference type="EMBL" id="MCIB01000001">
    <property type="protein sequence ID" value="RKD34708.1"/>
    <property type="molecule type" value="Genomic_DNA"/>
</dbReference>
<dbReference type="RefSeq" id="WP_120166882.1">
    <property type="nucleotide sequence ID" value="NZ_MCIB01000001.1"/>
</dbReference>
<dbReference type="GO" id="GO:0043856">
    <property type="term" value="F:anti-sigma factor antagonist activity"/>
    <property type="evidence" value="ECO:0007669"/>
    <property type="project" value="InterPro"/>
</dbReference>
<dbReference type="Gene3D" id="3.30.750.24">
    <property type="entry name" value="STAS domain"/>
    <property type="match status" value="1"/>
</dbReference>
<evidence type="ECO:0000256" key="5">
    <source>
        <dbReference type="ARBA" id="ARBA00022969"/>
    </source>
</evidence>
<proteinExistence type="inferred from homology"/>
<evidence type="ECO:0000256" key="1">
    <source>
        <dbReference type="ARBA" id="ARBA00001976"/>
    </source>
</evidence>
<evidence type="ECO:0000256" key="3">
    <source>
        <dbReference type="ARBA" id="ARBA00020784"/>
    </source>
</evidence>
<evidence type="ECO:0000259" key="7">
    <source>
        <dbReference type="PROSITE" id="PS50801"/>
    </source>
</evidence>
<evidence type="ECO:0000256" key="4">
    <source>
        <dbReference type="ARBA" id="ARBA00022553"/>
    </source>
</evidence>
<keyword evidence="5" id="KW-0749">Sporulation</keyword>
<dbReference type="InterPro" id="IPR003658">
    <property type="entry name" value="Anti-sigma_ant"/>
</dbReference>
<dbReference type="Pfam" id="PF01740">
    <property type="entry name" value="STAS"/>
    <property type="match status" value="1"/>
</dbReference>
<dbReference type="Proteomes" id="UP000284177">
    <property type="component" value="Unassembled WGS sequence"/>
</dbReference>
<evidence type="ECO:0000313" key="8">
    <source>
        <dbReference type="EMBL" id="RKD34708.1"/>
    </source>
</evidence>
<keyword evidence="9" id="KW-1185">Reference proteome</keyword>
<comment type="similarity">
    <text evidence="2 6">Belongs to the anti-sigma-factor antagonist family.</text>
</comment>
<dbReference type="PROSITE" id="PS50801">
    <property type="entry name" value="STAS"/>
    <property type="match status" value="1"/>
</dbReference>
<dbReference type="NCBIfam" id="TIGR00377">
    <property type="entry name" value="ant_ant_sig"/>
    <property type="match status" value="1"/>
</dbReference>
<evidence type="ECO:0000313" key="9">
    <source>
        <dbReference type="Proteomes" id="UP000284177"/>
    </source>
</evidence>
<sequence>MQLEFKTIDKTLIVKFNGELDHHTAENIRKEIDKFYSGNMLKNIILDLEKLNFMDSSGIGLILGRYKNVSQNGGKLCLVNVSPRVEKILKMSGVLKIVKIFDSITKAKENI</sequence>